<dbReference type="Proteomes" id="UP001165064">
    <property type="component" value="Unassembled WGS sequence"/>
</dbReference>
<keyword evidence="2" id="KW-1185">Reference proteome</keyword>
<dbReference type="EMBL" id="BSXS01000859">
    <property type="protein sequence ID" value="GME74190.1"/>
    <property type="molecule type" value="Genomic_DNA"/>
</dbReference>
<reference evidence="1" key="1">
    <citation type="submission" date="2023-04" db="EMBL/GenBank/DDBJ databases">
        <title>Ambrosiozyma monospora NBRC 10751.</title>
        <authorList>
            <person name="Ichikawa N."/>
            <person name="Sato H."/>
            <person name="Tonouchi N."/>
        </authorList>
    </citation>
    <scope>NUCLEOTIDE SEQUENCE</scope>
    <source>
        <strain evidence="1">NBRC 10751</strain>
    </source>
</reference>
<comment type="caution">
    <text evidence="1">The sequence shown here is derived from an EMBL/GenBank/DDBJ whole genome shotgun (WGS) entry which is preliminary data.</text>
</comment>
<proteinExistence type="predicted"/>
<protein>
    <submittedName>
        <fullName evidence="1">Unnamed protein product</fullName>
    </submittedName>
</protein>
<sequence>MSNELIQHFLNTLSPDNSTRVASESFLLETSIQQPSILIDSIQLLKQENIPHHVKLVSITFVKNKIKNSWFIKQDSPQSIRNLWLPDDLKQSIKMNLIDSMFNSNDLNNLILQQLVNSVDLIIHFDSAGTNWDQELSQLTYTNLTDNSKTNDELFVYKNLLLVKTITKKHKYDSLEQRAQFVDKVAEVLFPLLEQLLSANVLKPNSVYLILKIYKYTSFTFLPPYLQDLSNLNKWVNHMLDIINKYDNPNGDDEAIAKCIKWCLANLYRIVSRHLRISTNKQSLVQHFVPAILQQFFPVIGNPSKMSQLNNSSKYYLVSFITESLKIDEIWQNILQSSLEQIMNLLIIPMLSANEEIVELFEDDPQEYLRRYYDLNHDLKTGYQASIEFVYLLASKRFADSFGIITNSLNTIFNGKETFAYQAGLKILTNIWTQLLQVNSPQQLDDIMRNFVLPQLTNDSCKWLQTVACETVSLTATYKFQDYQLLSDIYMNVLTCFSKGQPLPLRIEAADALRYLCSYEPVSQNLRTKITVIMAELLVLSNENEFDLINEIMDDFVLKYAKDLEPFALQLAKNLNIQFLRIAEELMNFSANQNNDDKVSKEQLDKEYQASSILTNMNTMIITMTSQKDLTYALLGTIEPSIRFILENCMVNFLSDLMELLESFNFTMKCIVPEAWSIFDLVCESFENFGFDYVLDYLEYFESIITYSFLEDGSKAGSNNNINAGQKTQEEKTSIKNEESKIISLVVKLLNEDNGENFADEDLVLFLFKLISLLVLKLGNGDQTTQENNNYMNQLLVPVLQFFQKIQNGDLELIEVYNNRMREFLNIVMGATYSNLNGFLQIIGSADYFFKLLEVWFSNSDKFLVTVYDLKLQIVALIEILRNENFKNDQNKFEFVLNKLLQTIEKLPKAIDHRLTLLKKLGPNKTAENSENGTNNQQQNGSANGSDNDEFDEYDEFDDLEMDELNKDTPLDSVNVGNEFKKFVQESKLPISENASALLSQF</sequence>
<gene>
    <name evidence="1" type="ORF">Amon02_000167900</name>
</gene>
<evidence type="ECO:0000313" key="1">
    <source>
        <dbReference type="EMBL" id="GME74190.1"/>
    </source>
</evidence>
<organism evidence="1 2">
    <name type="scientific">Ambrosiozyma monospora</name>
    <name type="common">Yeast</name>
    <name type="synonym">Endomycopsis monosporus</name>
    <dbReference type="NCBI Taxonomy" id="43982"/>
    <lineage>
        <taxon>Eukaryota</taxon>
        <taxon>Fungi</taxon>
        <taxon>Dikarya</taxon>
        <taxon>Ascomycota</taxon>
        <taxon>Saccharomycotina</taxon>
        <taxon>Pichiomycetes</taxon>
        <taxon>Pichiales</taxon>
        <taxon>Pichiaceae</taxon>
        <taxon>Ambrosiozyma</taxon>
    </lineage>
</organism>
<evidence type="ECO:0000313" key="2">
    <source>
        <dbReference type="Proteomes" id="UP001165064"/>
    </source>
</evidence>
<accession>A0ACB5SX10</accession>
<name>A0ACB5SX10_AMBMO</name>